<proteinExistence type="predicted"/>
<organism evidence="2 3">
    <name type="scientific">Marinilactibacillus psychrotolerans</name>
    <dbReference type="NCBI Taxonomy" id="191770"/>
    <lineage>
        <taxon>Bacteria</taxon>
        <taxon>Bacillati</taxon>
        <taxon>Bacillota</taxon>
        <taxon>Bacilli</taxon>
        <taxon>Lactobacillales</taxon>
        <taxon>Carnobacteriaceae</taxon>
        <taxon>Marinilactibacillus</taxon>
    </lineage>
</organism>
<dbReference type="SUPFAM" id="SSF48452">
    <property type="entry name" value="TPR-like"/>
    <property type="match status" value="1"/>
</dbReference>
<evidence type="ECO:0000256" key="1">
    <source>
        <dbReference type="SAM" id="Coils"/>
    </source>
</evidence>
<protein>
    <recommendedName>
        <fullName evidence="4">Tetratricopeptide repeat protein</fullName>
    </recommendedName>
</protein>
<gene>
    <name evidence="2" type="ORF">M132T_16000</name>
</gene>
<dbReference type="Proteomes" id="UP000887127">
    <property type="component" value="Unassembled WGS sequence"/>
</dbReference>
<dbReference type="RefSeq" id="WP_091761426.1">
    <property type="nucleotide sequence ID" value="NZ_BJVX01000010.1"/>
</dbReference>
<dbReference type="AlphaFoldDB" id="A0AAV3WVB1"/>
<name>A0AAV3WVB1_9LACT</name>
<dbReference type="InterPro" id="IPR011990">
    <property type="entry name" value="TPR-like_helical_dom_sf"/>
</dbReference>
<sequence>MGEKIEFPNNYSMYLKNAEIQLKKNEPIKALHYIELAYAINKELNINAFYVSVLVQLERYEEALEIFEDFKEINIKKIEHLSLYVHLLIKNQRFIQAEAFLAQLKDTGQIAKKELMHMEKLLEKELQIEEQQRMHKKNELKKKLFALSDLAREEQLKIVDEVSLLSSDELARAIPFVMNNPFVDSLAKSFYLQNLVSLNVDINFEFETLGISRSINPAKLNTFNEEPMVVEINRQLDIQLEKNPSMLMSIKPELNFHLLKMYPFAMEIVDNPIRWVELYIYRYSHESEEFNYDLEFSSSEKKMMEWIKKLGEIES</sequence>
<evidence type="ECO:0000313" key="3">
    <source>
        <dbReference type="Proteomes" id="UP000887127"/>
    </source>
</evidence>
<feature type="coiled-coil region" evidence="1">
    <location>
        <begin position="112"/>
        <end position="139"/>
    </location>
</feature>
<reference evidence="2" key="1">
    <citation type="submission" date="2019-08" db="EMBL/GenBank/DDBJ databases">
        <title>Marinilactibacillus psychrotolerans M13-2T whole genome sequencing project.</title>
        <authorList>
            <person name="Ishikawa M."/>
            <person name="Suzuki T."/>
            <person name="Matsutani M."/>
        </authorList>
    </citation>
    <scope>NUCLEOTIDE SEQUENCE</scope>
    <source>
        <strain evidence="2">M13-2T</strain>
    </source>
</reference>
<dbReference type="EMBL" id="BKBI01000010">
    <property type="protein sequence ID" value="GEQ36092.1"/>
    <property type="molecule type" value="Genomic_DNA"/>
</dbReference>
<keyword evidence="1" id="KW-0175">Coiled coil</keyword>
<comment type="caution">
    <text evidence="2">The sequence shown here is derived from an EMBL/GenBank/DDBJ whole genome shotgun (WGS) entry which is preliminary data.</text>
</comment>
<dbReference type="GeneID" id="96911606"/>
<evidence type="ECO:0008006" key="4">
    <source>
        <dbReference type="Google" id="ProtNLM"/>
    </source>
</evidence>
<accession>A0AAV3WVB1</accession>
<dbReference type="Gene3D" id="1.25.40.10">
    <property type="entry name" value="Tetratricopeptide repeat domain"/>
    <property type="match status" value="1"/>
</dbReference>
<evidence type="ECO:0000313" key="2">
    <source>
        <dbReference type="EMBL" id="GEQ36092.1"/>
    </source>
</evidence>